<evidence type="ECO:0000256" key="2">
    <source>
        <dbReference type="ARBA" id="ARBA00022603"/>
    </source>
</evidence>
<dbReference type="InterPro" id="IPR050953">
    <property type="entry name" value="N4_N6_ade-DNA_methylase"/>
</dbReference>
<dbReference type="AlphaFoldDB" id="X1PMU8"/>
<evidence type="ECO:0000313" key="6">
    <source>
        <dbReference type="EMBL" id="GAI32199.1"/>
    </source>
</evidence>
<feature type="non-terminal residue" evidence="6">
    <location>
        <position position="293"/>
    </location>
</feature>
<feature type="domain" description="DNA methylase adenine-specific" evidence="5">
    <location>
        <begin position="166"/>
        <end position="268"/>
    </location>
</feature>
<keyword evidence="3" id="KW-0808">Transferase</keyword>
<dbReference type="InterPro" id="IPR003356">
    <property type="entry name" value="DNA_methylase_A-5"/>
</dbReference>
<comment type="caution">
    <text evidence="6">The sequence shown here is derived from an EMBL/GenBank/DDBJ whole genome shotgun (WGS) entry which is preliminary data.</text>
</comment>
<dbReference type="EMBL" id="BARV01014545">
    <property type="protein sequence ID" value="GAI32199.1"/>
    <property type="molecule type" value="Genomic_DNA"/>
</dbReference>
<keyword evidence="2" id="KW-0489">Methyltransferase</keyword>
<dbReference type="PRINTS" id="PR00507">
    <property type="entry name" value="N12N6MTFRASE"/>
</dbReference>
<sequence length="293" mass="34359">MTQLMLKQLKEWQYELLETIPGDEQELNLAINRLFHRLIFIRSVEDRGLDQQHSLQEVIGALPGQALKVLHQLFTHFREHFDSELFAFSPVDQMPLDEATLRERIRGFYEPAVVPIKFDFSLIDPDMMGRLYEQHLRLRISGVTRPQEKTLLEPKRTIAISPALRTQGIYYTPTWLVDYIVQHTLRELLKTRRPTTWDDVKVLDLACGSGAFLQRAYEDLLVYFKNQWEQQGRVFGYKERREILEKSVFGVDENKGAIQNTQLVLWLRAQPTSNHVEAHELPQLNSNSSFRLK</sequence>
<dbReference type="GO" id="GO:0003677">
    <property type="term" value="F:DNA binding"/>
    <property type="evidence" value="ECO:0007669"/>
    <property type="project" value="InterPro"/>
</dbReference>
<dbReference type="Pfam" id="PF02384">
    <property type="entry name" value="N6_Mtase"/>
    <property type="match status" value="1"/>
</dbReference>
<gene>
    <name evidence="6" type="ORF">S06H3_25279</name>
</gene>
<dbReference type="GO" id="GO:0032259">
    <property type="term" value="P:methylation"/>
    <property type="evidence" value="ECO:0007669"/>
    <property type="project" value="UniProtKB-KW"/>
</dbReference>
<reference evidence="6" key="1">
    <citation type="journal article" date="2014" name="Front. Microbiol.">
        <title>High frequency of phylogenetically diverse reductive dehalogenase-homologous genes in deep subseafloor sedimentary metagenomes.</title>
        <authorList>
            <person name="Kawai M."/>
            <person name="Futagami T."/>
            <person name="Toyoda A."/>
            <person name="Takaki Y."/>
            <person name="Nishi S."/>
            <person name="Hori S."/>
            <person name="Arai W."/>
            <person name="Tsubouchi T."/>
            <person name="Morono Y."/>
            <person name="Uchiyama I."/>
            <person name="Ito T."/>
            <person name="Fujiyama A."/>
            <person name="Inagaki F."/>
            <person name="Takami H."/>
        </authorList>
    </citation>
    <scope>NUCLEOTIDE SEQUENCE</scope>
    <source>
        <strain evidence="6">Expedition CK06-06</strain>
    </source>
</reference>
<evidence type="ECO:0000256" key="1">
    <source>
        <dbReference type="ARBA" id="ARBA00011900"/>
    </source>
</evidence>
<dbReference type="Gene3D" id="3.40.50.150">
    <property type="entry name" value="Vaccinia Virus protein VP39"/>
    <property type="match status" value="1"/>
</dbReference>
<protein>
    <recommendedName>
        <fullName evidence="1">site-specific DNA-methyltransferase (adenine-specific)</fullName>
        <ecNumber evidence="1">2.1.1.72</ecNumber>
    </recommendedName>
</protein>
<dbReference type="GO" id="GO:0008170">
    <property type="term" value="F:N-methyltransferase activity"/>
    <property type="evidence" value="ECO:0007669"/>
    <property type="project" value="InterPro"/>
</dbReference>
<dbReference type="EC" id="2.1.1.72" evidence="1"/>
<evidence type="ECO:0000256" key="3">
    <source>
        <dbReference type="ARBA" id="ARBA00022679"/>
    </source>
</evidence>
<name>X1PMU8_9ZZZZ</name>
<accession>X1PMU8</accession>
<dbReference type="InterPro" id="IPR029063">
    <property type="entry name" value="SAM-dependent_MTases_sf"/>
</dbReference>
<dbReference type="SUPFAM" id="SSF53335">
    <property type="entry name" value="S-adenosyl-L-methionine-dependent methyltransferases"/>
    <property type="match status" value="1"/>
</dbReference>
<dbReference type="GO" id="GO:0009007">
    <property type="term" value="F:site-specific DNA-methyltransferase (adenine-specific) activity"/>
    <property type="evidence" value="ECO:0007669"/>
    <property type="project" value="UniProtKB-EC"/>
</dbReference>
<dbReference type="PANTHER" id="PTHR33841">
    <property type="entry name" value="DNA METHYLTRANSFERASE YEEA-RELATED"/>
    <property type="match status" value="1"/>
</dbReference>
<evidence type="ECO:0000259" key="5">
    <source>
        <dbReference type="Pfam" id="PF02384"/>
    </source>
</evidence>
<dbReference type="PANTHER" id="PTHR33841:SF1">
    <property type="entry name" value="DNA METHYLTRANSFERASE A"/>
    <property type="match status" value="1"/>
</dbReference>
<organism evidence="6">
    <name type="scientific">marine sediment metagenome</name>
    <dbReference type="NCBI Taxonomy" id="412755"/>
    <lineage>
        <taxon>unclassified sequences</taxon>
        <taxon>metagenomes</taxon>
        <taxon>ecological metagenomes</taxon>
    </lineage>
</organism>
<proteinExistence type="predicted"/>
<evidence type="ECO:0000256" key="4">
    <source>
        <dbReference type="ARBA" id="ARBA00047942"/>
    </source>
</evidence>
<comment type="catalytic activity">
    <reaction evidence="4">
        <text>a 2'-deoxyadenosine in DNA + S-adenosyl-L-methionine = an N(6)-methyl-2'-deoxyadenosine in DNA + S-adenosyl-L-homocysteine + H(+)</text>
        <dbReference type="Rhea" id="RHEA:15197"/>
        <dbReference type="Rhea" id="RHEA-COMP:12418"/>
        <dbReference type="Rhea" id="RHEA-COMP:12419"/>
        <dbReference type="ChEBI" id="CHEBI:15378"/>
        <dbReference type="ChEBI" id="CHEBI:57856"/>
        <dbReference type="ChEBI" id="CHEBI:59789"/>
        <dbReference type="ChEBI" id="CHEBI:90615"/>
        <dbReference type="ChEBI" id="CHEBI:90616"/>
        <dbReference type="EC" id="2.1.1.72"/>
    </reaction>
</comment>